<feature type="transmembrane region" description="Helical" evidence="7">
    <location>
        <begin position="127"/>
        <end position="145"/>
    </location>
</feature>
<accession>A0A8J4SME3</accession>
<evidence type="ECO:0000256" key="2">
    <source>
        <dbReference type="ARBA" id="ARBA00006595"/>
    </source>
</evidence>
<dbReference type="AlphaFoldDB" id="A0A8J4SME3"/>
<dbReference type="PANTHER" id="PTHR20772">
    <property type="entry name" value="PROTEIN FMP42"/>
    <property type="match status" value="1"/>
</dbReference>
<reference evidence="8" key="1">
    <citation type="submission" date="2019-05" db="EMBL/GenBank/DDBJ databases">
        <title>Annotation for the trematode Paragonimus heterotremus.</title>
        <authorList>
            <person name="Choi Y.-J."/>
        </authorList>
    </citation>
    <scope>NUCLEOTIDE SEQUENCE</scope>
    <source>
        <strain evidence="8">LC</strain>
    </source>
</reference>
<dbReference type="InterPro" id="IPR036259">
    <property type="entry name" value="MFS_trans_sf"/>
</dbReference>
<name>A0A8J4SME3_9TREM</name>
<dbReference type="GO" id="GO:0016020">
    <property type="term" value="C:membrane"/>
    <property type="evidence" value="ECO:0007669"/>
    <property type="project" value="UniProtKB-SubCell"/>
</dbReference>
<keyword evidence="6 7" id="KW-0472">Membrane</keyword>
<feature type="transmembrane region" description="Helical" evidence="7">
    <location>
        <begin position="28"/>
        <end position="47"/>
    </location>
</feature>
<evidence type="ECO:0000256" key="1">
    <source>
        <dbReference type="ARBA" id="ARBA00004141"/>
    </source>
</evidence>
<dbReference type="InterPro" id="IPR052599">
    <property type="entry name" value="SLC43A_AATransporter"/>
</dbReference>
<feature type="transmembrane region" description="Helical" evidence="7">
    <location>
        <begin position="67"/>
        <end position="89"/>
    </location>
</feature>
<dbReference type="PANTHER" id="PTHR20772:SF2">
    <property type="entry name" value="PROTEIN FMP42"/>
    <property type="match status" value="1"/>
</dbReference>
<evidence type="ECO:0000256" key="3">
    <source>
        <dbReference type="ARBA" id="ARBA00022448"/>
    </source>
</evidence>
<evidence type="ECO:0000256" key="6">
    <source>
        <dbReference type="ARBA" id="ARBA00023136"/>
    </source>
</evidence>
<dbReference type="OrthoDB" id="330047at2759"/>
<evidence type="ECO:0000256" key="5">
    <source>
        <dbReference type="ARBA" id="ARBA00022989"/>
    </source>
</evidence>
<feature type="transmembrane region" description="Helical" evidence="7">
    <location>
        <begin position="151"/>
        <end position="170"/>
    </location>
</feature>
<dbReference type="Proteomes" id="UP000748531">
    <property type="component" value="Unassembled WGS sequence"/>
</dbReference>
<keyword evidence="3" id="KW-0813">Transport</keyword>
<gene>
    <name evidence="8" type="ORF">PHET_07909</name>
</gene>
<keyword evidence="5 7" id="KW-1133">Transmembrane helix</keyword>
<dbReference type="EMBL" id="LUCH01004567">
    <property type="protein sequence ID" value="KAF5398865.1"/>
    <property type="molecule type" value="Genomic_DNA"/>
</dbReference>
<evidence type="ECO:0000256" key="7">
    <source>
        <dbReference type="SAM" id="Phobius"/>
    </source>
</evidence>
<evidence type="ECO:0000313" key="8">
    <source>
        <dbReference type="EMBL" id="KAF5398865.1"/>
    </source>
</evidence>
<comment type="subcellular location">
    <subcellularLocation>
        <location evidence="1">Membrane</location>
        <topology evidence="1">Multi-pass membrane protein</topology>
    </subcellularLocation>
</comment>
<proteinExistence type="inferred from homology"/>
<evidence type="ECO:0000313" key="9">
    <source>
        <dbReference type="Proteomes" id="UP000748531"/>
    </source>
</evidence>
<comment type="caution">
    <text evidence="8">The sequence shown here is derived from an EMBL/GenBank/DDBJ whole genome shotgun (WGS) entry which is preliminary data.</text>
</comment>
<organism evidence="8 9">
    <name type="scientific">Paragonimus heterotremus</name>
    <dbReference type="NCBI Taxonomy" id="100268"/>
    <lineage>
        <taxon>Eukaryota</taxon>
        <taxon>Metazoa</taxon>
        <taxon>Spiralia</taxon>
        <taxon>Lophotrochozoa</taxon>
        <taxon>Platyhelminthes</taxon>
        <taxon>Trematoda</taxon>
        <taxon>Digenea</taxon>
        <taxon>Plagiorchiida</taxon>
        <taxon>Troglotremata</taxon>
        <taxon>Troglotrematidae</taxon>
        <taxon>Paragonimus</taxon>
    </lineage>
</organism>
<feature type="transmembrane region" description="Helical" evidence="7">
    <location>
        <begin position="182"/>
        <end position="204"/>
    </location>
</feature>
<keyword evidence="4 7" id="KW-0812">Transmembrane</keyword>
<protein>
    <submittedName>
        <fullName evidence="8">Uncharacterized protein</fullName>
    </submittedName>
</protein>
<comment type="similarity">
    <text evidence="2">Belongs to the SLC43A transporter (TC 2.A.1.44) family.</text>
</comment>
<dbReference type="SUPFAM" id="SSF103473">
    <property type="entry name" value="MFS general substrate transporter"/>
    <property type="match status" value="1"/>
</dbReference>
<evidence type="ECO:0000256" key="4">
    <source>
        <dbReference type="ARBA" id="ARBA00022692"/>
    </source>
</evidence>
<feature type="transmembrane region" description="Helical" evidence="7">
    <location>
        <begin position="210"/>
        <end position="231"/>
    </location>
</feature>
<keyword evidence="9" id="KW-1185">Reference proteome</keyword>
<sequence length="234" mass="26588">MVDVDEEVLRVVNERYPNTKACFCDLPLYLFAFLYMTGLMRYSYFYARLSEQLHFAFNKDKTVVNHLLKTSAAISMCEFFLSPITGFILDMSRRTYKRKLEHRLNNPDFRLTDAEIYWTHLRSLAPALYLLASCSTIISALLLVVGQQWLYYILSVGITLHSSIMASSTTTGVMSAFPAKHFGVTVGIVTMVAGVFLATQYGLLELPVNVSNGVFVAISFFMYIPPLILTFKRH</sequence>